<evidence type="ECO:0000259" key="14">
    <source>
        <dbReference type="PROSITE" id="PS51194"/>
    </source>
</evidence>
<keyword evidence="9" id="KW-0653">Protein transport</keyword>
<dbReference type="PROSITE" id="PS51072">
    <property type="entry name" value="MHD"/>
    <property type="match status" value="1"/>
</dbReference>
<dbReference type="PANTHER" id="PTHR47957">
    <property type="entry name" value="ATP-DEPENDENT HELICASE HRQ1"/>
    <property type="match status" value="1"/>
</dbReference>
<dbReference type="VEuPathDB" id="FungiDB:PSHT_05458"/>
<feature type="region of interest" description="Disordered" evidence="11">
    <location>
        <begin position="161"/>
        <end position="227"/>
    </location>
</feature>
<evidence type="ECO:0008006" key="17">
    <source>
        <dbReference type="Google" id="ProtNLM"/>
    </source>
</evidence>
<dbReference type="CDD" id="cd09254">
    <property type="entry name" value="AP_delta-COPI_MHD"/>
    <property type="match status" value="1"/>
</dbReference>
<feature type="compositionally biased region" description="Basic and acidic residues" evidence="11">
    <location>
        <begin position="161"/>
        <end position="181"/>
    </location>
</feature>
<dbReference type="GO" id="GO:0012505">
    <property type="term" value="C:endomembrane system"/>
    <property type="evidence" value="ECO:0007669"/>
    <property type="project" value="UniProtKB-SubCell"/>
</dbReference>
<feature type="compositionally biased region" description="Basic residues" evidence="11">
    <location>
        <begin position="771"/>
        <end position="784"/>
    </location>
</feature>
<dbReference type="GO" id="GO:0005634">
    <property type="term" value="C:nucleus"/>
    <property type="evidence" value="ECO:0007669"/>
    <property type="project" value="TreeGrafter"/>
</dbReference>
<dbReference type="CDD" id="cd18797">
    <property type="entry name" value="SF2_C_Hrq"/>
    <property type="match status" value="1"/>
</dbReference>
<dbReference type="Pfam" id="PF00271">
    <property type="entry name" value="Helicase_C"/>
    <property type="match status" value="1"/>
</dbReference>
<dbReference type="Gene3D" id="3.40.50.300">
    <property type="entry name" value="P-loop containing nucleotide triphosphate hydrolases"/>
    <property type="match status" value="2"/>
</dbReference>
<dbReference type="CDD" id="cd17923">
    <property type="entry name" value="DEXHc_Hrq1-like"/>
    <property type="match status" value="1"/>
</dbReference>
<feature type="compositionally biased region" description="Low complexity" evidence="11">
    <location>
        <begin position="264"/>
        <end position="281"/>
    </location>
</feature>
<keyword evidence="8" id="KW-0067">ATP-binding</keyword>
<dbReference type="InterPro" id="IPR011545">
    <property type="entry name" value="DEAD/DEAH_box_helicase_dom"/>
</dbReference>
<keyword evidence="16" id="KW-1185">Reference proteome</keyword>
<dbReference type="GO" id="GO:0043138">
    <property type="term" value="F:3'-5' DNA helicase activity"/>
    <property type="evidence" value="ECO:0007669"/>
    <property type="project" value="TreeGrafter"/>
</dbReference>
<dbReference type="GO" id="GO:0006289">
    <property type="term" value="P:nucleotide-excision repair"/>
    <property type="evidence" value="ECO:0007669"/>
    <property type="project" value="TreeGrafter"/>
</dbReference>
<dbReference type="SUPFAM" id="SSF52540">
    <property type="entry name" value="P-loop containing nucleoside triphosphate hydrolases"/>
    <property type="match status" value="1"/>
</dbReference>
<feature type="domain" description="MHD" evidence="12">
    <location>
        <begin position="294"/>
        <end position="556"/>
    </location>
</feature>
<dbReference type="SUPFAM" id="SSF49447">
    <property type="entry name" value="Second domain of Mu2 adaptin subunit (ap50) of ap2 adaptor"/>
    <property type="match status" value="1"/>
</dbReference>
<dbReference type="GO" id="GO:0003676">
    <property type="term" value="F:nucleic acid binding"/>
    <property type="evidence" value="ECO:0007669"/>
    <property type="project" value="InterPro"/>
</dbReference>
<dbReference type="GO" id="GO:0005737">
    <property type="term" value="C:cytoplasm"/>
    <property type="evidence" value="ECO:0007669"/>
    <property type="project" value="UniProtKB-SubCell"/>
</dbReference>
<evidence type="ECO:0000256" key="7">
    <source>
        <dbReference type="ARBA" id="ARBA00022741"/>
    </source>
</evidence>
<evidence type="ECO:0000259" key="12">
    <source>
        <dbReference type="PROSITE" id="PS51072"/>
    </source>
</evidence>
<dbReference type="PANTHER" id="PTHR47957:SF3">
    <property type="entry name" value="ATP-DEPENDENT HELICASE HRQ1"/>
    <property type="match status" value="1"/>
</dbReference>
<dbReference type="CDD" id="cd14830">
    <property type="entry name" value="Delta_COP_N"/>
    <property type="match status" value="1"/>
</dbReference>
<proteinExistence type="inferred from homology"/>
<feature type="region of interest" description="Disordered" evidence="11">
    <location>
        <begin position="263"/>
        <end position="289"/>
    </location>
</feature>
<feature type="compositionally biased region" description="Acidic residues" evidence="11">
    <location>
        <begin position="1793"/>
        <end position="1802"/>
    </location>
</feature>
<name>A0A2S4W7Y2_9BASI</name>
<keyword evidence="10" id="KW-0472">Membrane</keyword>
<feature type="domain" description="Helicase C-terminal" evidence="14">
    <location>
        <begin position="1171"/>
        <end position="1325"/>
    </location>
</feature>
<comment type="subunit">
    <text evidence="4">Oligomeric complex that consists of at least the alpha, beta, beta', gamma, delta, epsilon and zeta subunits.</text>
</comment>
<organism evidence="15 16">
    <name type="scientific">Puccinia striiformis</name>
    <dbReference type="NCBI Taxonomy" id="27350"/>
    <lineage>
        <taxon>Eukaryota</taxon>
        <taxon>Fungi</taxon>
        <taxon>Dikarya</taxon>
        <taxon>Basidiomycota</taxon>
        <taxon>Pucciniomycotina</taxon>
        <taxon>Pucciniomycetes</taxon>
        <taxon>Pucciniales</taxon>
        <taxon>Pucciniaceae</taxon>
        <taxon>Puccinia</taxon>
    </lineage>
</organism>
<dbReference type="Proteomes" id="UP000239156">
    <property type="component" value="Unassembled WGS sequence"/>
</dbReference>
<evidence type="ECO:0000256" key="10">
    <source>
        <dbReference type="ARBA" id="ARBA00023136"/>
    </source>
</evidence>
<dbReference type="InterPro" id="IPR028565">
    <property type="entry name" value="MHD"/>
</dbReference>
<evidence type="ECO:0000256" key="4">
    <source>
        <dbReference type="ARBA" id="ARBA00011775"/>
    </source>
</evidence>
<dbReference type="PROSITE" id="PS51194">
    <property type="entry name" value="HELICASE_CTER"/>
    <property type="match status" value="1"/>
</dbReference>
<keyword evidence="6" id="KW-0963">Cytoplasm</keyword>
<dbReference type="InterPro" id="IPR001650">
    <property type="entry name" value="Helicase_C-like"/>
</dbReference>
<dbReference type="GO" id="GO:0015031">
    <property type="term" value="P:protein transport"/>
    <property type="evidence" value="ECO:0007669"/>
    <property type="project" value="UniProtKB-KW"/>
</dbReference>
<comment type="similarity">
    <text evidence="3">Belongs to the adaptor complexes medium subunit family. Delta-COP subfamily.</text>
</comment>
<evidence type="ECO:0000313" key="15">
    <source>
        <dbReference type="EMBL" id="POW17868.1"/>
    </source>
</evidence>
<evidence type="ECO:0000256" key="11">
    <source>
        <dbReference type="SAM" id="MobiDB-lite"/>
    </source>
</evidence>
<evidence type="ECO:0000259" key="13">
    <source>
        <dbReference type="PROSITE" id="PS51192"/>
    </source>
</evidence>
<feature type="compositionally biased region" description="Gly residues" evidence="11">
    <location>
        <begin position="189"/>
        <end position="200"/>
    </location>
</feature>
<feature type="region of interest" description="Disordered" evidence="11">
    <location>
        <begin position="553"/>
        <end position="613"/>
    </location>
</feature>
<evidence type="ECO:0000256" key="1">
    <source>
        <dbReference type="ARBA" id="ARBA00004308"/>
    </source>
</evidence>
<reference evidence="15" key="1">
    <citation type="submission" date="2017-12" db="EMBL/GenBank/DDBJ databases">
        <title>Gene loss provides genomic basis for host adaptation in cereal stripe rust fungi.</title>
        <authorList>
            <person name="Xia C."/>
        </authorList>
    </citation>
    <scope>NUCLEOTIDE SEQUENCE [LARGE SCALE GENOMIC DNA]</scope>
    <source>
        <strain evidence="15">93-210</strain>
    </source>
</reference>
<dbReference type="EMBL" id="PKSL01000001">
    <property type="protein sequence ID" value="POW17868.1"/>
    <property type="molecule type" value="Genomic_DNA"/>
</dbReference>
<feature type="domain" description="Helicase ATP-binding" evidence="13">
    <location>
        <begin position="947"/>
        <end position="1132"/>
    </location>
</feature>
<evidence type="ECO:0000256" key="9">
    <source>
        <dbReference type="ARBA" id="ARBA00022927"/>
    </source>
</evidence>
<evidence type="ECO:0000256" key="8">
    <source>
        <dbReference type="ARBA" id="ARBA00022840"/>
    </source>
</evidence>
<dbReference type="InterPro" id="IPR011012">
    <property type="entry name" value="Longin-like_dom_sf"/>
</dbReference>
<dbReference type="GO" id="GO:0036297">
    <property type="term" value="P:interstrand cross-link repair"/>
    <property type="evidence" value="ECO:0007669"/>
    <property type="project" value="TreeGrafter"/>
</dbReference>
<evidence type="ECO:0000256" key="5">
    <source>
        <dbReference type="ARBA" id="ARBA00022448"/>
    </source>
</evidence>
<evidence type="ECO:0000256" key="3">
    <source>
        <dbReference type="ARBA" id="ARBA00010516"/>
    </source>
</evidence>
<dbReference type="InterPro" id="IPR055227">
    <property type="entry name" value="HRQ1_WHD"/>
</dbReference>
<dbReference type="FunFam" id="3.30.450.60:FF:000003">
    <property type="entry name" value="Coatomer subunit delta"/>
    <property type="match status" value="1"/>
</dbReference>
<dbReference type="SUPFAM" id="SSF64356">
    <property type="entry name" value="SNARE-like"/>
    <property type="match status" value="1"/>
</dbReference>
<gene>
    <name evidence="15" type="ORF">PSTT_00012</name>
</gene>
<dbReference type="InterPro" id="IPR014001">
    <property type="entry name" value="Helicase_ATP-bd"/>
</dbReference>
<dbReference type="Pfam" id="PF00270">
    <property type="entry name" value="DEAD"/>
    <property type="match status" value="1"/>
</dbReference>
<dbReference type="Pfam" id="PF22982">
    <property type="entry name" value="WHD_HRQ1"/>
    <property type="match status" value="1"/>
</dbReference>
<evidence type="ECO:0000313" key="16">
    <source>
        <dbReference type="Proteomes" id="UP000239156"/>
    </source>
</evidence>
<feature type="region of interest" description="Disordered" evidence="11">
    <location>
        <begin position="477"/>
        <end position="503"/>
    </location>
</feature>
<dbReference type="Pfam" id="PF00928">
    <property type="entry name" value="Adap_comp_sub"/>
    <property type="match status" value="1"/>
</dbReference>
<dbReference type="InterPro" id="IPR027417">
    <property type="entry name" value="P-loop_NTPase"/>
</dbReference>
<dbReference type="GO" id="GO:0005524">
    <property type="term" value="F:ATP binding"/>
    <property type="evidence" value="ECO:0007669"/>
    <property type="project" value="UniProtKB-KW"/>
</dbReference>
<keyword evidence="7" id="KW-0547">Nucleotide-binding</keyword>
<comment type="caution">
    <text evidence="15">The sequence shown here is derived from an EMBL/GenBank/DDBJ whole genome shotgun (WGS) entry which is preliminary data.</text>
</comment>
<protein>
    <recommendedName>
        <fullName evidence="17">Coatomer subunit delta</fullName>
    </recommendedName>
</protein>
<dbReference type="Gene3D" id="2.60.40.1170">
    <property type="entry name" value="Mu homology domain, subdomain B"/>
    <property type="match status" value="2"/>
</dbReference>
<evidence type="ECO:0000256" key="2">
    <source>
        <dbReference type="ARBA" id="ARBA00004496"/>
    </source>
</evidence>
<keyword evidence="5" id="KW-0813">Transport</keyword>
<dbReference type="SMART" id="SM00487">
    <property type="entry name" value="DEXDc"/>
    <property type="match status" value="1"/>
</dbReference>
<evidence type="ECO:0000256" key="6">
    <source>
        <dbReference type="ARBA" id="ARBA00022490"/>
    </source>
</evidence>
<sequence length="1832" mass="204170">MVVLSASIVTKGGRPVISRQFREFPRARLESLLATFPKLIPPSSQHTVIDDPTSSIRYVYQPLEDLWLVILTNRQSNILQDIDTLQLLSRIVSDFCRGTVTETEVLGRSFEVLSSFDEVVSMGYREKIDLNGIRSVMEMESHEEKIQEIIAKNKEQEAKEELKRRAKQLDSQRREALKRGQSDVYSTGMGSGGGGGGGGYDRPYQPSQPVAPVVREDPYSSRTPVAAKPFKTKGMQLGSKSKTQGVMGDEYSAPGPWPPVSVVQSTEPTTQPTSAPQTSATKVGDVNPFAPETQENVHLILREKITAELGREGGLSTNSAGINITGSLELKVSSESENTKIWLSLDHGVSKGSISNNDLQFKTHPNVDKKAWSDNKIIKLKDSDRGFPTKQGLAVLKWRLNSKDETLIPISINCWPTTNDDGGCDVNIEYEAENENVKLHNLVISIPLPEGSYPKVISCDGTYEIQSEDTPVLQWKIGANDDDDDDNNEGLAPSAGSMEFNCPDSDPDSFFPVSVSFISQNILSQVSVVKVATVADDQPIEFSSDTLLSTEEYAVTMPPRKRTSTARKTRKQQNSPSPSPSPGPSSSHSDEVVSRSKSSAKRVKRNDSDGERTASIKEIPWPTFFQQLQRVYQALNTVFTFCSTRKQLHTTIENMRSSVEGLIKRSVMIYLQVVFLGLISSEPSLSQLELESIAQIKTLLPDLIRFTYVDKDTLGALDEISVPTQKKRNAKNLNVYDPQSSRSENPISEEEAVQVLLFQFLDGELKTAQKHARKLPSQHARQKNQSKPSTGSIQDTITAHDLVTPSYSPKMMIRMVEKRNLKFKEAVQELLQACAAEDPSVDPVQLLIECAITNDPIRIDDTGTHSNDCKLPMDLSSDVPTIETVLEQLKTGSQYHDQIVENGEHVTPARQACFKDLESSQLSPEICQALQSTKGITRLYSHQARAIDLLANGSNVIVTTSTSSGKSLIYQIPMLQALEKQQSSCGLYIFPTKALAQDQKRSLDELILSYGEPLSRLVRVETYDGDTPLDDRAGIRKDAKVIFTNPDMLHASILPNEELWRRFFQNLTFVVVDELHIYAGIFGSHVAMIMRRLRRVCEAVGNSEVRFISCSATTTNPEEHMKSLLGFDSVELVSEDGAPSGAKRHVIWNPPLIDIKDPGQGRVSAIVETSRVLRFLIERRVRTIVFCRIRKTCELLMKQVQEDLVESGRRELKDRVRSYRSGYTAQERRLIESEMFDGQLIGIIATTALELGIDIGGLDAVISLGFPHSLSGLIQQAGRAGRRNKESLAMLILEQRGLDQHFANHPEELFEAQGTSISLDLRNQRLLLAHLDCAAHEIPVVPDEDSKYFGPNLTDLCAEHLLVDGQGFYHSRQSNPSQLISIRGLSNTGNGLDGQSDSYSIIDSSDPRHPKILEEIERDRVLFECYEGAIFLHQGISLIVVDLNHPLRTVSVRNASVHYLTQPIVSKIVLPAKALRDLPIILPNSSNFVFLGKVQITTSITGYLKVDAKNRSKVLDRIELPSIPSANKDFRDGTDMAMSNVLAINTHGIWIDIPNSIIQSLVSIFKPNMTLDHNSSSSGTTVDLPSTAQTDLQSIINPSSSLYYHKINLIIHLLEHLILFIKFNKRPDDHNQNKEDQQQQGQQQTKASRNLLLHNRDHPLKTSCAFFKSSSFNSDGSLNSYRSYNNNSSADYMGSNHQDEFKLIERVLIYEDPKKTIDRSIHTDSQHLPQSLLQDANDDDSKGEVSALKDLFVSVHVILTELLNFLDRCVFKPMCPHLSILPTTHSDKNKDEDQGEDGENKDEDDHHEYLGVKFGVIVLVNGLMDRVWVPDE</sequence>
<dbReference type="PROSITE" id="PS51192">
    <property type="entry name" value="HELICASE_ATP_BIND_1"/>
    <property type="match status" value="1"/>
</dbReference>
<feature type="region of interest" description="Disordered" evidence="11">
    <location>
        <begin position="771"/>
        <end position="796"/>
    </location>
</feature>
<dbReference type="InterPro" id="IPR036168">
    <property type="entry name" value="AP2_Mu_C_sf"/>
</dbReference>
<dbReference type="SMART" id="SM00490">
    <property type="entry name" value="HELICc"/>
    <property type="match status" value="1"/>
</dbReference>
<feature type="compositionally biased region" description="Basic residues" evidence="11">
    <location>
        <begin position="559"/>
        <end position="571"/>
    </location>
</feature>
<dbReference type="Gene3D" id="3.30.450.60">
    <property type="match status" value="1"/>
</dbReference>
<feature type="region of interest" description="Disordered" evidence="11">
    <location>
        <begin position="1782"/>
        <end position="1805"/>
    </location>
</feature>
<accession>A0A2S4W7Y2</accession>
<feature type="compositionally biased region" description="Polar residues" evidence="11">
    <location>
        <begin position="785"/>
        <end position="796"/>
    </location>
</feature>
<dbReference type="VEuPathDB" id="FungiDB:PSTT_00012"/>
<comment type="subcellular location">
    <subcellularLocation>
        <location evidence="2">Cytoplasm</location>
    </subcellularLocation>
    <subcellularLocation>
        <location evidence="1">Endomembrane system</location>
    </subcellularLocation>
</comment>